<dbReference type="AlphaFoldDB" id="A0A074JIJ4"/>
<organism evidence="1 2">
    <name type="scientific">Thioclava pacifica DSM 10166</name>
    <dbReference type="NCBI Taxonomy" id="1353537"/>
    <lineage>
        <taxon>Bacteria</taxon>
        <taxon>Pseudomonadati</taxon>
        <taxon>Pseudomonadota</taxon>
        <taxon>Alphaproteobacteria</taxon>
        <taxon>Rhodobacterales</taxon>
        <taxon>Paracoccaceae</taxon>
        <taxon>Thioclava</taxon>
    </lineage>
</organism>
<gene>
    <name evidence="1" type="ORF">TP2_01855</name>
</gene>
<protein>
    <recommendedName>
        <fullName evidence="3">SoxS protein</fullName>
    </recommendedName>
</protein>
<dbReference type="Proteomes" id="UP000027432">
    <property type="component" value="Unassembled WGS sequence"/>
</dbReference>
<proteinExistence type="predicted"/>
<dbReference type="SUPFAM" id="SSF52833">
    <property type="entry name" value="Thioredoxin-like"/>
    <property type="match status" value="1"/>
</dbReference>
<accession>A0A074JIJ4</accession>
<name>A0A074JIJ4_9RHOB</name>
<sequence>MSRIVSHTIFAAAAVIVGLSGMPRDARADGETAQPVTATGTEAAATAPAESEFKLLMVEQVGCVYCRMWEHDLGPIYPKTPEGQVAPLERVDLHKPFPEGITITKGKPLFTPTFILLRDGVEIDRIEGYASEDFFWGLLGQALQDAGADLPDPNG</sequence>
<dbReference type="STRING" id="1353537.TP2_01855"/>
<dbReference type="InterPro" id="IPR036249">
    <property type="entry name" value="Thioredoxin-like_sf"/>
</dbReference>
<dbReference type="eggNOG" id="COG0526">
    <property type="taxonomic scope" value="Bacteria"/>
</dbReference>
<dbReference type="EMBL" id="AUND01000001">
    <property type="protein sequence ID" value="KEO56294.1"/>
    <property type="molecule type" value="Genomic_DNA"/>
</dbReference>
<evidence type="ECO:0008006" key="3">
    <source>
        <dbReference type="Google" id="ProtNLM"/>
    </source>
</evidence>
<evidence type="ECO:0000313" key="2">
    <source>
        <dbReference type="Proteomes" id="UP000027432"/>
    </source>
</evidence>
<reference evidence="1 2" key="1">
    <citation type="submission" date="2013-07" db="EMBL/GenBank/DDBJ databases">
        <title>Thioclava pacifica DSM 10166 Genome Sequencing.</title>
        <authorList>
            <person name="Lai Q."/>
            <person name="Shao Z."/>
        </authorList>
    </citation>
    <scope>NUCLEOTIDE SEQUENCE [LARGE SCALE GENOMIC DNA]</scope>
    <source>
        <strain evidence="1 2">DSM 10166</strain>
    </source>
</reference>
<comment type="caution">
    <text evidence="1">The sequence shown here is derived from an EMBL/GenBank/DDBJ whole genome shotgun (WGS) entry which is preliminary data.</text>
</comment>
<keyword evidence="2" id="KW-1185">Reference proteome</keyword>
<dbReference type="RefSeq" id="WP_240473683.1">
    <property type="nucleotide sequence ID" value="NZ_AUND01000001.1"/>
</dbReference>
<evidence type="ECO:0000313" key="1">
    <source>
        <dbReference type="EMBL" id="KEO56294.1"/>
    </source>
</evidence>
<dbReference type="Gene3D" id="3.40.30.10">
    <property type="entry name" value="Glutaredoxin"/>
    <property type="match status" value="1"/>
</dbReference>